<evidence type="ECO:0000313" key="1">
    <source>
        <dbReference type="EMBL" id="CAF9905967.1"/>
    </source>
</evidence>
<sequence>MLLNLFWRYQNLSRKLLKIRNILQLSSCLCLLSIVPSVIASPIPETLLHRRQTVNCTDLNADFDSSCWVTLGLSDYLIYPRTGWIFTTPTCTEDSTEANCCKPDEPWSTCYLHLAHGVAGYDCSEINPQSCTWDASLDVDPSIAAQVRYVMRNIYNVNNFFTTWWEALQFATTQASTIVGSVIGELDPVQRSHFTLYNVLIGLTIGLCFLAMPEVAGAVGASLIASQVGAHLVIALQEAPMVARAIWPKGTEDSQLVQIGDIEGELGNINKKLGGLLNAGLETLMKDLPTFVSFVQDGHFSGDVDVSLPKTTAGLDMALKTFIVSTAMTKNDWKAYPIPYMSREDLSDSRACSFGPQNYDICQSGQSPGYYYSNTSGIAYVLEGPHSDSTKNPFDLMLDIVNNEWSSLGALFDGAFNCTASGNSGSDQPFHINYDGTIDLSCTSQLKMCGNCGMGCVVPLIDGTCPMPGCDCE</sequence>
<dbReference type="EMBL" id="CAJPDS010000004">
    <property type="protein sequence ID" value="CAF9905967.1"/>
    <property type="molecule type" value="Genomic_DNA"/>
</dbReference>
<proteinExistence type="predicted"/>
<accession>A0A8H3EHV1</accession>
<gene>
    <name evidence="1" type="ORF">HETSPECPRED_006008</name>
</gene>
<reference evidence="1" key="1">
    <citation type="submission" date="2021-03" db="EMBL/GenBank/DDBJ databases">
        <authorList>
            <person name="Tagirdzhanova G."/>
        </authorList>
    </citation>
    <scope>NUCLEOTIDE SEQUENCE</scope>
</reference>
<protein>
    <submittedName>
        <fullName evidence="1">Uncharacterized protein</fullName>
    </submittedName>
</protein>
<comment type="caution">
    <text evidence="1">The sequence shown here is derived from an EMBL/GenBank/DDBJ whole genome shotgun (WGS) entry which is preliminary data.</text>
</comment>
<keyword evidence="2" id="KW-1185">Reference proteome</keyword>
<dbReference type="Proteomes" id="UP000664521">
    <property type="component" value="Unassembled WGS sequence"/>
</dbReference>
<name>A0A8H3EHV1_9LECA</name>
<organism evidence="1 2">
    <name type="scientific">Heterodermia speciosa</name>
    <dbReference type="NCBI Taxonomy" id="116794"/>
    <lineage>
        <taxon>Eukaryota</taxon>
        <taxon>Fungi</taxon>
        <taxon>Dikarya</taxon>
        <taxon>Ascomycota</taxon>
        <taxon>Pezizomycotina</taxon>
        <taxon>Lecanoromycetes</taxon>
        <taxon>OSLEUM clade</taxon>
        <taxon>Lecanoromycetidae</taxon>
        <taxon>Caliciales</taxon>
        <taxon>Physciaceae</taxon>
        <taxon>Heterodermia</taxon>
    </lineage>
</organism>
<evidence type="ECO:0000313" key="2">
    <source>
        <dbReference type="Proteomes" id="UP000664521"/>
    </source>
</evidence>
<dbReference type="OrthoDB" id="5345753at2759"/>
<dbReference type="AlphaFoldDB" id="A0A8H3EHV1"/>